<name>A0ABQ5SPH6_9CHLO</name>
<keyword evidence="6" id="KW-1185">Reference proteome</keyword>
<dbReference type="InterPro" id="IPR052700">
    <property type="entry name" value="Carb_kinase_PfkB-like"/>
</dbReference>
<dbReference type="EMBL" id="BSDZ01000112">
    <property type="protein sequence ID" value="GLI71363.1"/>
    <property type="molecule type" value="Genomic_DNA"/>
</dbReference>
<evidence type="ECO:0000256" key="1">
    <source>
        <dbReference type="ARBA" id="ARBA00010688"/>
    </source>
</evidence>
<feature type="domain" description="Carbohydrate kinase PfkB" evidence="4">
    <location>
        <begin position="117"/>
        <end position="410"/>
    </location>
</feature>
<reference evidence="5 6" key="1">
    <citation type="journal article" date="2023" name="IScience">
        <title>Expanded male sex-determining region conserved during the evolution of homothallism in the green alga Volvox.</title>
        <authorList>
            <person name="Yamamoto K."/>
            <person name="Matsuzaki R."/>
            <person name="Mahakham W."/>
            <person name="Heman W."/>
            <person name="Sekimoto H."/>
            <person name="Kawachi M."/>
            <person name="Minakuchi Y."/>
            <person name="Toyoda A."/>
            <person name="Nozaki H."/>
        </authorList>
    </citation>
    <scope>NUCLEOTIDE SEQUENCE [LARGE SCALE GENOMIC DNA]</scope>
    <source>
        <strain evidence="5 6">NIES-4468</strain>
    </source>
</reference>
<keyword evidence="2" id="KW-0808">Transferase</keyword>
<dbReference type="InterPro" id="IPR011611">
    <property type="entry name" value="PfkB_dom"/>
</dbReference>
<gene>
    <name evidence="5" type="ORF">VaNZ11_016552</name>
</gene>
<dbReference type="Proteomes" id="UP001165090">
    <property type="component" value="Unassembled WGS sequence"/>
</dbReference>
<dbReference type="SUPFAM" id="SSF53613">
    <property type="entry name" value="Ribokinase-like"/>
    <property type="match status" value="1"/>
</dbReference>
<evidence type="ECO:0000313" key="5">
    <source>
        <dbReference type="EMBL" id="GLI71363.1"/>
    </source>
</evidence>
<evidence type="ECO:0000256" key="3">
    <source>
        <dbReference type="ARBA" id="ARBA00022777"/>
    </source>
</evidence>
<keyword evidence="3" id="KW-0418">Kinase</keyword>
<evidence type="ECO:0000259" key="4">
    <source>
        <dbReference type="Pfam" id="PF00294"/>
    </source>
</evidence>
<evidence type="ECO:0000256" key="2">
    <source>
        <dbReference type="ARBA" id="ARBA00022679"/>
    </source>
</evidence>
<accession>A0ABQ5SPH6</accession>
<comment type="caution">
    <text evidence="5">The sequence shown here is derived from an EMBL/GenBank/DDBJ whole genome shotgun (WGS) entry which is preliminary data.</text>
</comment>
<dbReference type="InterPro" id="IPR002173">
    <property type="entry name" value="Carboh/pur_kinase_PfkB_CS"/>
</dbReference>
<dbReference type="Gene3D" id="3.40.1190.20">
    <property type="match status" value="1"/>
</dbReference>
<dbReference type="PANTHER" id="PTHR43320:SF1">
    <property type="entry name" value="OS01G0105900 PROTEIN"/>
    <property type="match status" value="1"/>
</dbReference>
<dbReference type="CDD" id="cd01168">
    <property type="entry name" value="adenosine_kinase"/>
    <property type="match status" value="1"/>
</dbReference>
<sequence length="477" mass="48221">MPCPVAAQGNLRVLHISCQDVAELVAHRQGGSQLTLPLRLSLSSLSSVACHVSKQTNMVVEFTPSIRDKPVVVVGLGDPVMDILANVPTEWLATVTLEPGGCLPVPPEAMSQLLANASTQSDLVRIPGGSAANVVKGIANIAGGNGGIAAAQCRFVGMIGSDETGREYRHKLAAQGVEPLLLESESGAPSASAVCLVTPDGQRTMRTCLGASLELKSSAQLPAGWVDGCRLLHAEGYCLYRPQLAREMMEAARERGALVSIDLASFELVRNCKDALLGLLQDGLVDLIFANEEEAVTLCQVLGIAPSGSETNDPEACVAAAQRFLLSPLGGRVKVAVTSLGARGCVARGADGEQGASPASRVMVVDTIGAGDFFTAGFLSAYLGGASLQQCCAAGCAAGAEAVQAVGAELPPAAFDRLRAAMEAILATKRTIPGPAAAAAAAASVAALAAALAPGGSVATAATACPTGTPVAVGALV</sequence>
<organism evidence="5 6">
    <name type="scientific">Volvox africanus</name>
    <dbReference type="NCBI Taxonomy" id="51714"/>
    <lineage>
        <taxon>Eukaryota</taxon>
        <taxon>Viridiplantae</taxon>
        <taxon>Chlorophyta</taxon>
        <taxon>core chlorophytes</taxon>
        <taxon>Chlorophyceae</taxon>
        <taxon>CS clade</taxon>
        <taxon>Chlamydomonadales</taxon>
        <taxon>Volvocaceae</taxon>
        <taxon>Volvox</taxon>
    </lineage>
</organism>
<proteinExistence type="inferred from homology"/>
<comment type="similarity">
    <text evidence="1">Belongs to the carbohydrate kinase PfkB family.</text>
</comment>
<dbReference type="InterPro" id="IPR029056">
    <property type="entry name" value="Ribokinase-like"/>
</dbReference>
<dbReference type="Pfam" id="PF00294">
    <property type="entry name" value="PfkB"/>
    <property type="match status" value="1"/>
</dbReference>
<dbReference type="PANTHER" id="PTHR43320">
    <property type="entry name" value="SUGAR KINASE"/>
    <property type="match status" value="1"/>
</dbReference>
<evidence type="ECO:0000313" key="6">
    <source>
        <dbReference type="Proteomes" id="UP001165090"/>
    </source>
</evidence>
<protein>
    <recommendedName>
        <fullName evidence="4">Carbohydrate kinase PfkB domain-containing protein</fullName>
    </recommendedName>
</protein>
<dbReference type="PROSITE" id="PS00584">
    <property type="entry name" value="PFKB_KINASES_2"/>
    <property type="match status" value="1"/>
</dbReference>